<dbReference type="RefSeq" id="WP_140851055.1">
    <property type="nucleotide sequence ID" value="NZ_RCZC01000004.1"/>
</dbReference>
<dbReference type="GO" id="GO:0071949">
    <property type="term" value="F:FAD binding"/>
    <property type="evidence" value="ECO:0007669"/>
    <property type="project" value="InterPro"/>
</dbReference>
<evidence type="ECO:0000313" key="2">
    <source>
        <dbReference type="EMBL" id="TPG51990.1"/>
    </source>
</evidence>
<keyword evidence="3" id="KW-1185">Reference proteome</keyword>
<dbReference type="AlphaFoldDB" id="A0A502FRH5"/>
<dbReference type="Pfam" id="PF04940">
    <property type="entry name" value="BLUF"/>
    <property type="match status" value="1"/>
</dbReference>
<name>A0A502FRH5_9SPHN</name>
<proteinExistence type="predicted"/>
<organism evidence="2 3">
    <name type="scientific">Sphingomonas glacialis</name>
    <dbReference type="NCBI Taxonomy" id="658225"/>
    <lineage>
        <taxon>Bacteria</taxon>
        <taxon>Pseudomonadati</taxon>
        <taxon>Pseudomonadota</taxon>
        <taxon>Alphaproteobacteria</taxon>
        <taxon>Sphingomonadales</taxon>
        <taxon>Sphingomonadaceae</taxon>
        <taxon>Sphingomonas</taxon>
    </lineage>
</organism>
<dbReference type="Proteomes" id="UP000319931">
    <property type="component" value="Unassembled WGS sequence"/>
</dbReference>
<reference evidence="2 3" key="1">
    <citation type="journal article" date="2019" name="Environ. Microbiol.">
        <title>Species interactions and distinct microbial communities in high Arctic permafrost affected cryosols are associated with the CH4 and CO2 gas fluxes.</title>
        <authorList>
            <person name="Altshuler I."/>
            <person name="Hamel J."/>
            <person name="Turney S."/>
            <person name="Magnuson E."/>
            <person name="Levesque R."/>
            <person name="Greer C."/>
            <person name="Whyte L.G."/>
        </authorList>
    </citation>
    <scope>NUCLEOTIDE SEQUENCE [LARGE SCALE GENOMIC DNA]</scope>
    <source>
        <strain evidence="2 3">E6.1</strain>
    </source>
</reference>
<dbReference type="SUPFAM" id="SSF54975">
    <property type="entry name" value="Acylphosphatase/BLUF domain-like"/>
    <property type="match status" value="1"/>
</dbReference>
<evidence type="ECO:0000259" key="1">
    <source>
        <dbReference type="PROSITE" id="PS50925"/>
    </source>
</evidence>
<feature type="domain" description="BLUF" evidence="1">
    <location>
        <begin position="14"/>
        <end position="109"/>
    </location>
</feature>
<dbReference type="InterPro" id="IPR036046">
    <property type="entry name" value="Acylphosphatase-like_dom_sf"/>
</dbReference>
<dbReference type="GO" id="GO:0009882">
    <property type="term" value="F:blue light photoreceptor activity"/>
    <property type="evidence" value="ECO:0007669"/>
    <property type="project" value="InterPro"/>
</dbReference>
<dbReference type="OrthoDB" id="196105at2"/>
<dbReference type="PROSITE" id="PS50925">
    <property type="entry name" value="BLUF"/>
    <property type="match status" value="1"/>
</dbReference>
<protein>
    <submittedName>
        <fullName evidence="2">BLUF domain-containing protein</fullName>
    </submittedName>
</protein>
<accession>A0A502FRH5</accession>
<dbReference type="SMART" id="SM01034">
    <property type="entry name" value="BLUF"/>
    <property type="match status" value="1"/>
</dbReference>
<dbReference type="Gene3D" id="3.30.70.100">
    <property type="match status" value="1"/>
</dbReference>
<gene>
    <name evidence="2" type="ORF">EAH76_14755</name>
</gene>
<dbReference type="EMBL" id="RCZC01000004">
    <property type="protein sequence ID" value="TPG51990.1"/>
    <property type="molecule type" value="Genomic_DNA"/>
</dbReference>
<evidence type="ECO:0000313" key="3">
    <source>
        <dbReference type="Proteomes" id="UP000319931"/>
    </source>
</evidence>
<dbReference type="InterPro" id="IPR007024">
    <property type="entry name" value="BLUF_domain"/>
</dbReference>
<comment type="caution">
    <text evidence="2">The sequence shown here is derived from an EMBL/GenBank/DDBJ whole genome shotgun (WGS) entry which is preliminary data.</text>
</comment>
<sequence>MSLPRRKTLEDRELVLNINVSDCRFAAVESRDYAVLDRMLKTWRKNNRDLGLTGALLLCDGSFVHVLEGTPNGVKKMRARVVADPLHTNVRNLREQACIKRRFSNWPLAYVGPSRWVQRALKNHELASMGSETPAEGEFLVDLILSFVGEDPGAATELSLPAWV</sequence>